<accession>A0A366I3N5</accession>
<name>A0A366I3N5_9FIRM</name>
<keyword evidence="1" id="KW-0472">Membrane</keyword>
<evidence type="ECO:0000313" key="2">
    <source>
        <dbReference type="EMBL" id="RBP61048.1"/>
    </source>
</evidence>
<dbReference type="EMBL" id="QNRX01000015">
    <property type="protein sequence ID" value="RBP61048.1"/>
    <property type="molecule type" value="Genomic_DNA"/>
</dbReference>
<dbReference type="Proteomes" id="UP000253490">
    <property type="component" value="Unassembled WGS sequence"/>
</dbReference>
<evidence type="ECO:0000256" key="1">
    <source>
        <dbReference type="SAM" id="Phobius"/>
    </source>
</evidence>
<sequence length="211" mass="24326">MDNLLKSVKDKLLLKKEIIKTSIEIFTNFATIISAIVVLFTLWEMQIQRNNAYMPDIIFEPTQVNISWGDTTNIVNPFVNPEEVVNPISVKVPSRNVGVGVAKHLTYSIDISTYIDWIELCKELNDENQYTYTRNENQYAVTINNTDIMFSPTYEINKVFLLPNAEESFDFVIPIQYITLLQEIYSIRGREHVVIPNIKVLVTFTDVQGIK</sequence>
<keyword evidence="1" id="KW-1133">Transmembrane helix</keyword>
<keyword evidence="1" id="KW-0812">Transmembrane</keyword>
<keyword evidence="3" id="KW-1185">Reference proteome</keyword>
<evidence type="ECO:0000313" key="3">
    <source>
        <dbReference type="Proteomes" id="UP000253490"/>
    </source>
</evidence>
<dbReference type="RefSeq" id="WP_113921261.1">
    <property type="nucleotide sequence ID" value="NZ_QNRX01000015.1"/>
</dbReference>
<feature type="transmembrane region" description="Helical" evidence="1">
    <location>
        <begin position="21"/>
        <end position="43"/>
    </location>
</feature>
<protein>
    <submittedName>
        <fullName evidence="2">Uncharacterized protein</fullName>
    </submittedName>
</protein>
<reference evidence="2 3" key="1">
    <citation type="submission" date="2018-06" db="EMBL/GenBank/DDBJ databases">
        <title>Genomic Encyclopedia of Type Strains, Phase IV (KMG-IV): sequencing the most valuable type-strain genomes for metagenomic binning, comparative biology and taxonomic classification.</title>
        <authorList>
            <person name="Goeker M."/>
        </authorList>
    </citation>
    <scope>NUCLEOTIDE SEQUENCE [LARGE SCALE GENOMIC DNA]</scope>
    <source>
        <strain evidence="2 3">DSM 22112</strain>
    </source>
</reference>
<proteinExistence type="predicted"/>
<comment type="caution">
    <text evidence="2">The sequence shown here is derived from an EMBL/GenBank/DDBJ whole genome shotgun (WGS) entry which is preliminary data.</text>
</comment>
<organism evidence="2 3">
    <name type="scientific">Alkalibaculum bacchi</name>
    <dbReference type="NCBI Taxonomy" id="645887"/>
    <lineage>
        <taxon>Bacteria</taxon>
        <taxon>Bacillati</taxon>
        <taxon>Bacillota</taxon>
        <taxon>Clostridia</taxon>
        <taxon>Eubacteriales</taxon>
        <taxon>Eubacteriaceae</taxon>
        <taxon>Alkalibaculum</taxon>
    </lineage>
</organism>
<dbReference type="AlphaFoldDB" id="A0A366I3N5"/>
<dbReference type="OrthoDB" id="10018815at2"/>
<gene>
    <name evidence="2" type="ORF">DES36_11547</name>
</gene>